<dbReference type="PROSITE" id="PS00687">
    <property type="entry name" value="ALDEHYDE_DEHYDR_GLU"/>
    <property type="match status" value="1"/>
</dbReference>
<keyword evidence="2 7" id="KW-0560">Oxidoreductase</keyword>
<dbReference type="InterPro" id="IPR029510">
    <property type="entry name" value="Ald_DH_CS_GLU"/>
</dbReference>
<dbReference type="EMBL" id="JBHGVX010000005">
    <property type="protein sequence ID" value="KAL1795937.1"/>
    <property type="molecule type" value="Genomic_DNA"/>
</dbReference>
<evidence type="ECO:0000313" key="11">
    <source>
        <dbReference type="Proteomes" id="UP001578633"/>
    </source>
</evidence>
<dbReference type="EC" id="1.2.1.3" evidence="4"/>
<dbReference type="Pfam" id="PF04082">
    <property type="entry name" value="Fungal_trans"/>
    <property type="match status" value="1"/>
</dbReference>
<dbReference type="Pfam" id="PF00171">
    <property type="entry name" value="Aldedh"/>
    <property type="match status" value="1"/>
</dbReference>
<dbReference type="RefSeq" id="XP_069306521.1">
    <property type="nucleotide sequence ID" value="XM_069452342.1"/>
</dbReference>
<evidence type="ECO:0000256" key="5">
    <source>
        <dbReference type="ARBA" id="ARBA00049194"/>
    </source>
</evidence>
<dbReference type="InterPro" id="IPR016161">
    <property type="entry name" value="Ald_DH/histidinol_DH"/>
</dbReference>
<dbReference type="SUPFAM" id="SSF53720">
    <property type="entry name" value="ALDH-like"/>
    <property type="match status" value="1"/>
</dbReference>
<keyword evidence="3" id="KW-0539">Nucleus</keyword>
<evidence type="ECO:0000259" key="9">
    <source>
        <dbReference type="SMART" id="SM00906"/>
    </source>
</evidence>
<dbReference type="Gene3D" id="3.40.605.10">
    <property type="entry name" value="Aldehyde Dehydrogenase, Chain A, domain 1"/>
    <property type="match status" value="1"/>
</dbReference>
<feature type="region of interest" description="Disordered" evidence="8">
    <location>
        <begin position="1078"/>
        <end position="1097"/>
    </location>
</feature>
<evidence type="ECO:0000256" key="8">
    <source>
        <dbReference type="SAM" id="MobiDB-lite"/>
    </source>
</evidence>
<dbReference type="CDD" id="cd12148">
    <property type="entry name" value="fungal_TF_MHR"/>
    <property type="match status" value="1"/>
</dbReference>
<evidence type="ECO:0000256" key="6">
    <source>
        <dbReference type="PROSITE-ProRule" id="PRU10007"/>
    </source>
</evidence>
<dbReference type="Gene3D" id="3.40.309.10">
    <property type="entry name" value="Aldehyde Dehydrogenase, Chain A, domain 2"/>
    <property type="match status" value="1"/>
</dbReference>
<evidence type="ECO:0000256" key="1">
    <source>
        <dbReference type="ARBA" id="ARBA00009986"/>
    </source>
</evidence>
<evidence type="ECO:0000256" key="2">
    <source>
        <dbReference type="ARBA" id="ARBA00023002"/>
    </source>
</evidence>
<reference evidence="10 11" key="1">
    <citation type="submission" date="2024-09" db="EMBL/GenBank/DDBJ databases">
        <title>T2T genomes of carrot and Alternaria dauci and their utility for understanding host-pathogen interaction during carrot leaf blight disease.</title>
        <authorList>
            <person name="Liu W."/>
            <person name="Xu S."/>
            <person name="Ou C."/>
            <person name="Liu X."/>
            <person name="Zhuang F."/>
            <person name="Deng X.W."/>
        </authorList>
    </citation>
    <scope>NUCLEOTIDE SEQUENCE [LARGE SCALE GENOMIC DNA]</scope>
    <source>
        <strain evidence="10 11">A2016</strain>
    </source>
</reference>
<evidence type="ECO:0000256" key="3">
    <source>
        <dbReference type="ARBA" id="ARBA00023242"/>
    </source>
</evidence>
<keyword evidence="11" id="KW-1185">Reference proteome</keyword>
<organism evidence="10 11">
    <name type="scientific">Alternaria dauci</name>
    <dbReference type="NCBI Taxonomy" id="48095"/>
    <lineage>
        <taxon>Eukaryota</taxon>
        <taxon>Fungi</taxon>
        <taxon>Dikarya</taxon>
        <taxon>Ascomycota</taxon>
        <taxon>Pezizomycotina</taxon>
        <taxon>Dothideomycetes</taxon>
        <taxon>Pleosporomycetidae</taxon>
        <taxon>Pleosporales</taxon>
        <taxon>Pleosporineae</taxon>
        <taxon>Pleosporaceae</taxon>
        <taxon>Alternaria</taxon>
        <taxon>Alternaria sect. Porri</taxon>
    </lineage>
</organism>
<dbReference type="GeneID" id="96086483"/>
<feature type="domain" description="Xylanolytic transcriptional activator regulatory" evidence="9">
    <location>
        <begin position="796"/>
        <end position="869"/>
    </location>
</feature>
<comment type="caution">
    <text evidence="10">The sequence shown here is derived from an EMBL/GenBank/DDBJ whole genome shotgun (WGS) entry which is preliminary data.</text>
</comment>
<evidence type="ECO:0000313" key="10">
    <source>
        <dbReference type="EMBL" id="KAL1795937.1"/>
    </source>
</evidence>
<dbReference type="InterPro" id="IPR016163">
    <property type="entry name" value="Ald_DH_C"/>
</dbReference>
<comment type="catalytic activity">
    <reaction evidence="5">
        <text>an aldehyde + NAD(+) + H2O = a carboxylate + NADH + 2 H(+)</text>
        <dbReference type="Rhea" id="RHEA:16185"/>
        <dbReference type="ChEBI" id="CHEBI:15377"/>
        <dbReference type="ChEBI" id="CHEBI:15378"/>
        <dbReference type="ChEBI" id="CHEBI:17478"/>
        <dbReference type="ChEBI" id="CHEBI:29067"/>
        <dbReference type="ChEBI" id="CHEBI:57540"/>
        <dbReference type="ChEBI" id="CHEBI:57945"/>
        <dbReference type="EC" id="1.2.1.3"/>
    </reaction>
</comment>
<protein>
    <recommendedName>
        <fullName evidence="4">aldehyde dehydrogenase (NAD(+))</fullName>
        <ecNumber evidence="4">1.2.1.3</ecNumber>
    </recommendedName>
</protein>
<evidence type="ECO:0000256" key="7">
    <source>
        <dbReference type="RuleBase" id="RU003345"/>
    </source>
</evidence>
<dbReference type="PANTHER" id="PTHR11699">
    <property type="entry name" value="ALDEHYDE DEHYDROGENASE-RELATED"/>
    <property type="match status" value="1"/>
</dbReference>
<accession>A0ABR3UHH6</accession>
<dbReference type="InterPro" id="IPR007219">
    <property type="entry name" value="XnlR_reg_dom"/>
</dbReference>
<gene>
    <name evidence="10" type="ORF">ACET3X_006161</name>
</gene>
<dbReference type="Proteomes" id="UP001578633">
    <property type="component" value="Chromosome 5"/>
</dbReference>
<feature type="active site" evidence="6">
    <location>
        <position position="252"/>
    </location>
</feature>
<evidence type="ECO:0000256" key="4">
    <source>
        <dbReference type="ARBA" id="ARBA00024226"/>
    </source>
</evidence>
<dbReference type="InterPro" id="IPR016162">
    <property type="entry name" value="Ald_DH_N"/>
</dbReference>
<sequence length="1166" mass="128677">MSLPEKIETRLFINGKFVESSHGKTFDIVNPATLKLVAKVHEASEQDTDNAVAAAKAAFPSWSALTPEVRGSYMKKLASLVRENYNEFAALEASSMGRPVGEFYDSEVCAAKFDRYAEAGYNVQGSTSIQTPGYVNMTFRQPYGVVAAIIPWNMPLLFLANKLAPALIVGNTVVLKSSEKAPLTSAKFAVLAQQAGFPPGVINIITGFGNVSGAILSSHMDVRALSFTGSSRTGRLIQAAAANSNLKQVFLELGGKSPAVVFEDADLEKAVEETANSIQWNSGQVCMANSRVYVQDTIADKFIDLFKQHFETKTRMGDTLEQGVNHGPQADEAQHKTVLQYLEAGKQSGGELITGGGAPSGRQGYFIQPTIFKNTPEDAKIMKEEIFGPVVSINVFKSEEDVLTKANATEYGLYASVYTKDIDRAMRFAKGLEAGTVGVNCTSPVIGIDMPFGGYKSSGSGREGEPYYSMDNFLETKSVLIKISSKFRKTKCIDPVPGPCRYCARTGAVCTIATPRRKRPYYHVTEEEYQCAMRILEHFFPGHELNLQSLRTIAKAIKDGTLNAEPVQHTECLFSGDQASPEDAESVDDGEEQDVNELHATLGCMLKDSRGKFRYVGTHSEIPFNAAVATLGMQRKDPSIIPEPKVGAYPPNLPVASPSTDSGAEESYYLPNRELCDIYISRFLEDVHCTHWLYPVENLLLRVDSTYSESAPHSSSSWMCCLYTMFAIGAANYVGSNGNSPPPDWPAALDPKTSEDYLTLAKQLIPTVYDEADIDSIRAMAMMSIAMENLCSRVSAYLYMGASIQMAFTLGLHRDQLAECGNAMEREQNRRIWWTLFQLDQEISSRGGSPTAVDERFTKVTTPMPSEQILYPGLHTPLSWMATSVSLCRLKREIIQSVYMERSANSISFSTVSNSLLLLQKWYRQMPPHLKHDIPSPPTHRRAVAALHLQYWGTTILLTRPFLLYLVMRYGTLASSKKIWFERMGKMCIDAAQKSTAILEQMAKDGILSSLTAFDSTCILRLIMIYILAYAHTRTPRYSAHIEKLMELARGMEQIGFTKMVTEETALRLVDLGVTGQAQQSNGNGNGNGNGNEDSGPVHLDDDMIAQLWGNWDPNFMTPLQTQQSLDLRFDDSGAYDINSEILAFTNLDDSIVINPAHAYAHYGMH</sequence>
<name>A0ABR3UHH6_9PLEO</name>
<proteinExistence type="inferred from homology"/>
<dbReference type="InterPro" id="IPR015590">
    <property type="entry name" value="Aldehyde_DH_dom"/>
</dbReference>
<comment type="similarity">
    <text evidence="1 7">Belongs to the aldehyde dehydrogenase family.</text>
</comment>
<dbReference type="SMART" id="SM00906">
    <property type="entry name" value="Fungal_trans"/>
    <property type="match status" value="1"/>
</dbReference>